<dbReference type="RefSeq" id="WP_113905188.1">
    <property type="nucleotide sequence ID" value="NZ_QNSB01000012.1"/>
</dbReference>
<dbReference type="Proteomes" id="UP000253509">
    <property type="component" value="Unassembled WGS sequence"/>
</dbReference>
<evidence type="ECO:0000256" key="2">
    <source>
        <dbReference type="ARBA" id="ARBA00007524"/>
    </source>
</evidence>
<evidence type="ECO:0000256" key="3">
    <source>
        <dbReference type="ARBA" id="ARBA00022692"/>
    </source>
</evidence>
<proteinExistence type="inferred from homology"/>
<keyword evidence="5 6" id="KW-0472">Membrane</keyword>
<keyword evidence="3 6" id="KW-0812">Transmembrane</keyword>
<dbReference type="CDD" id="cd15904">
    <property type="entry name" value="TSPO_MBR"/>
    <property type="match status" value="1"/>
</dbReference>
<dbReference type="PANTHER" id="PTHR10057">
    <property type="entry name" value="PERIPHERAL-TYPE BENZODIAZEPINE RECEPTOR"/>
    <property type="match status" value="1"/>
</dbReference>
<evidence type="ECO:0000256" key="6">
    <source>
        <dbReference type="SAM" id="Phobius"/>
    </source>
</evidence>
<comment type="similarity">
    <text evidence="2">Belongs to the TspO/BZRP family.</text>
</comment>
<evidence type="ECO:0000313" key="7">
    <source>
        <dbReference type="EMBL" id="RBP69502.1"/>
    </source>
</evidence>
<dbReference type="PIRSF" id="PIRSF005859">
    <property type="entry name" value="PBR"/>
    <property type="match status" value="1"/>
</dbReference>
<accession>A0A366IGU0</accession>
<evidence type="ECO:0000256" key="4">
    <source>
        <dbReference type="ARBA" id="ARBA00022989"/>
    </source>
</evidence>
<feature type="transmembrane region" description="Helical" evidence="6">
    <location>
        <begin position="45"/>
        <end position="67"/>
    </location>
</feature>
<keyword evidence="8" id="KW-1185">Reference proteome</keyword>
<name>A0A366IGU0_9MICO</name>
<dbReference type="GO" id="GO:0033013">
    <property type="term" value="P:tetrapyrrole metabolic process"/>
    <property type="evidence" value="ECO:0007669"/>
    <property type="project" value="UniProtKB-ARBA"/>
</dbReference>
<sequence>MKPPWKHFAVPTAICAGAAVAGVLGTKVDSRWYKGLRKPAWQPPGWVFGPAWTTLYSLTAIASGRVLDRLPDHRSRTGFTGELATNMTLNVAWSWLFFTAQRPRASLIDSAALEVSTLRLMKKAAEVDRTSALMLAPYAGWVGFATVLNGEIIRLNPARTAKH</sequence>
<comment type="caution">
    <text evidence="7">The sequence shown here is derived from an EMBL/GenBank/DDBJ whole genome shotgun (WGS) entry which is preliminary data.</text>
</comment>
<dbReference type="InterPro" id="IPR004307">
    <property type="entry name" value="TspO_MBR"/>
</dbReference>
<dbReference type="GO" id="GO:0016020">
    <property type="term" value="C:membrane"/>
    <property type="evidence" value="ECO:0007669"/>
    <property type="project" value="UniProtKB-SubCell"/>
</dbReference>
<gene>
    <name evidence="7" type="ORF">DFO65_11236</name>
</gene>
<dbReference type="AlphaFoldDB" id="A0A366IGU0"/>
<dbReference type="EMBL" id="QNSB01000012">
    <property type="protein sequence ID" value="RBP69502.1"/>
    <property type="molecule type" value="Genomic_DNA"/>
</dbReference>
<dbReference type="PANTHER" id="PTHR10057:SF0">
    <property type="entry name" value="TRANSLOCATOR PROTEIN"/>
    <property type="match status" value="1"/>
</dbReference>
<comment type="subcellular location">
    <subcellularLocation>
        <location evidence="1">Membrane</location>
        <topology evidence="1">Multi-pass membrane protein</topology>
    </subcellularLocation>
</comment>
<organism evidence="7 8">
    <name type="scientific">Brevibacterium celere</name>
    <dbReference type="NCBI Taxonomy" id="225845"/>
    <lineage>
        <taxon>Bacteria</taxon>
        <taxon>Bacillati</taxon>
        <taxon>Actinomycetota</taxon>
        <taxon>Actinomycetes</taxon>
        <taxon>Micrococcales</taxon>
        <taxon>Brevibacteriaceae</taxon>
        <taxon>Brevibacterium</taxon>
    </lineage>
</organism>
<evidence type="ECO:0000256" key="5">
    <source>
        <dbReference type="ARBA" id="ARBA00023136"/>
    </source>
</evidence>
<dbReference type="Pfam" id="PF03073">
    <property type="entry name" value="TspO_MBR"/>
    <property type="match status" value="1"/>
</dbReference>
<keyword evidence="4 6" id="KW-1133">Transmembrane helix</keyword>
<protein>
    <submittedName>
        <fullName evidence="7">TspO/MBR related protein</fullName>
    </submittedName>
</protein>
<reference evidence="7 8" key="1">
    <citation type="submission" date="2018-06" db="EMBL/GenBank/DDBJ databases">
        <title>Freshwater and sediment microbial communities from various areas in North America, analyzing microbe dynamics in response to fracking.</title>
        <authorList>
            <person name="Lamendella R."/>
        </authorList>
    </citation>
    <scope>NUCLEOTIDE SEQUENCE [LARGE SCALE GENOMIC DNA]</scope>
    <source>
        <strain evidence="7 8">3b_TX</strain>
    </source>
</reference>
<dbReference type="Gene3D" id="1.20.1260.100">
    <property type="entry name" value="TspO/MBR protein"/>
    <property type="match status" value="1"/>
</dbReference>
<evidence type="ECO:0000313" key="8">
    <source>
        <dbReference type="Proteomes" id="UP000253509"/>
    </source>
</evidence>
<evidence type="ECO:0000256" key="1">
    <source>
        <dbReference type="ARBA" id="ARBA00004141"/>
    </source>
</evidence>
<dbReference type="FunFam" id="1.20.1260.100:FF:000001">
    <property type="entry name" value="translocator protein 2"/>
    <property type="match status" value="1"/>
</dbReference>
<dbReference type="InterPro" id="IPR038330">
    <property type="entry name" value="TspO/MBR-related_sf"/>
</dbReference>